<evidence type="ECO:0000256" key="3">
    <source>
        <dbReference type="ARBA" id="ARBA00022692"/>
    </source>
</evidence>
<protein>
    <submittedName>
        <fullName evidence="9">Uncharacterized protein</fullName>
    </submittedName>
</protein>
<evidence type="ECO:0000256" key="2">
    <source>
        <dbReference type="ARBA" id="ARBA00022448"/>
    </source>
</evidence>
<dbReference type="InterPro" id="IPR000425">
    <property type="entry name" value="MIP"/>
</dbReference>
<dbReference type="InterPro" id="IPR023271">
    <property type="entry name" value="Aquaporin-like"/>
</dbReference>
<dbReference type="PROSITE" id="PS00221">
    <property type="entry name" value="MIP"/>
    <property type="match status" value="1"/>
</dbReference>
<keyword evidence="2 6" id="KW-0813">Transport</keyword>
<feature type="transmembrane region" description="Helical" evidence="8">
    <location>
        <begin position="73"/>
        <end position="93"/>
    </location>
</feature>
<dbReference type="EMBL" id="CAMGYJ010000007">
    <property type="protein sequence ID" value="CAI0447813.1"/>
    <property type="molecule type" value="Genomic_DNA"/>
</dbReference>
<feature type="transmembrane region" description="Helical" evidence="8">
    <location>
        <begin position="105"/>
        <end position="127"/>
    </location>
</feature>
<keyword evidence="5 8" id="KW-0472">Membrane</keyword>
<dbReference type="PANTHER" id="PTHR45724">
    <property type="entry name" value="AQUAPORIN NIP2-1"/>
    <property type="match status" value="1"/>
</dbReference>
<dbReference type="InterPro" id="IPR034294">
    <property type="entry name" value="Aquaporin_transptr"/>
</dbReference>
<dbReference type="GO" id="GO:0016020">
    <property type="term" value="C:membrane"/>
    <property type="evidence" value="ECO:0007669"/>
    <property type="project" value="UniProtKB-SubCell"/>
</dbReference>
<feature type="transmembrane region" description="Helical" evidence="8">
    <location>
        <begin position="260"/>
        <end position="281"/>
    </location>
</feature>
<name>A0AAV0MP21_9ROSI</name>
<dbReference type="Pfam" id="PF00230">
    <property type="entry name" value="MIP"/>
    <property type="match status" value="1"/>
</dbReference>
<dbReference type="InterPro" id="IPR022357">
    <property type="entry name" value="MIP_CS"/>
</dbReference>
<sequence>MAGGGREESISIDDMTPPRHHHHRRDRQLPITSAAKTTTATTTPSSFISDAKASIPRGWFVPVDDSPTHFQKVLAEVVGTYMLVFIGCGSALINRVQPLGTVGMAMAWGFVLMAAIYAVGHISGAHFNPAVTVALAAIRRFRWKEVPMYVLGQLLGATLASLTLKVLFHKQPDIIPIATQYAAATTDLEAFLWEFIITFILMFSICANTTDHRASPGLAGFAIGSTLLVNALVAGPITGASMNPARSIGPAVAAGVYKNLWLYILAPVLGALFAAMVYSGLRVPKPTAASADDKDMTAQG</sequence>
<dbReference type="NCBIfam" id="TIGR00861">
    <property type="entry name" value="MIP"/>
    <property type="match status" value="1"/>
</dbReference>
<keyword evidence="10" id="KW-1185">Reference proteome</keyword>
<gene>
    <name evidence="9" type="ORF">LITE_LOCUS29549</name>
</gene>
<evidence type="ECO:0000256" key="6">
    <source>
        <dbReference type="RuleBase" id="RU000477"/>
    </source>
</evidence>
<evidence type="ECO:0000256" key="8">
    <source>
        <dbReference type="SAM" id="Phobius"/>
    </source>
</evidence>
<feature type="transmembrane region" description="Helical" evidence="8">
    <location>
        <begin position="148"/>
        <end position="168"/>
    </location>
</feature>
<reference evidence="9" key="1">
    <citation type="submission" date="2022-08" db="EMBL/GenBank/DDBJ databases">
        <authorList>
            <person name="Gutierrez-Valencia J."/>
        </authorList>
    </citation>
    <scope>NUCLEOTIDE SEQUENCE</scope>
</reference>
<feature type="transmembrane region" description="Helical" evidence="8">
    <location>
        <begin position="188"/>
        <end position="206"/>
    </location>
</feature>
<proteinExistence type="inferred from homology"/>
<dbReference type="PANTHER" id="PTHR45724:SF21">
    <property type="entry name" value="MAJOR INTRINSIC PROTEIN"/>
    <property type="match status" value="1"/>
</dbReference>
<keyword evidence="3 6" id="KW-0812">Transmembrane</keyword>
<evidence type="ECO:0000313" key="9">
    <source>
        <dbReference type="EMBL" id="CAI0447813.1"/>
    </source>
</evidence>
<comment type="caution">
    <text evidence="9">The sequence shown here is derived from an EMBL/GenBank/DDBJ whole genome shotgun (WGS) entry which is preliminary data.</text>
</comment>
<accession>A0AAV0MP21</accession>
<organism evidence="9 10">
    <name type="scientific">Linum tenue</name>
    <dbReference type="NCBI Taxonomy" id="586396"/>
    <lineage>
        <taxon>Eukaryota</taxon>
        <taxon>Viridiplantae</taxon>
        <taxon>Streptophyta</taxon>
        <taxon>Embryophyta</taxon>
        <taxon>Tracheophyta</taxon>
        <taxon>Spermatophyta</taxon>
        <taxon>Magnoliopsida</taxon>
        <taxon>eudicotyledons</taxon>
        <taxon>Gunneridae</taxon>
        <taxon>Pentapetalae</taxon>
        <taxon>rosids</taxon>
        <taxon>fabids</taxon>
        <taxon>Malpighiales</taxon>
        <taxon>Linaceae</taxon>
        <taxon>Linum</taxon>
    </lineage>
</organism>
<dbReference type="Gene3D" id="1.20.1080.10">
    <property type="entry name" value="Glycerol uptake facilitator protein"/>
    <property type="match status" value="1"/>
</dbReference>
<feature type="region of interest" description="Disordered" evidence="7">
    <location>
        <begin position="1"/>
        <end position="46"/>
    </location>
</feature>
<dbReference type="CDD" id="cd00333">
    <property type="entry name" value="MIP"/>
    <property type="match status" value="1"/>
</dbReference>
<evidence type="ECO:0000256" key="5">
    <source>
        <dbReference type="ARBA" id="ARBA00023136"/>
    </source>
</evidence>
<evidence type="ECO:0000256" key="4">
    <source>
        <dbReference type="ARBA" id="ARBA00022989"/>
    </source>
</evidence>
<comment type="similarity">
    <text evidence="6">Belongs to the MIP/aquaporin (TC 1.A.8) family.</text>
</comment>
<dbReference type="PRINTS" id="PR00783">
    <property type="entry name" value="MINTRINSICP"/>
</dbReference>
<evidence type="ECO:0000313" key="10">
    <source>
        <dbReference type="Proteomes" id="UP001154282"/>
    </source>
</evidence>
<dbReference type="GO" id="GO:0015267">
    <property type="term" value="F:channel activity"/>
    <property type="evidence" value="ECO:0007669"/>
    <property type="project" value="InterPro"/>
</dbReference>
<dbReference type="AlphaFoldDB" id="A0AAV0MP21"/>
<keyword evidence="4 8" id="KW-1133">Transmembrane helix</keyword>
<comment type="subcellular location">
    <subcellularLocation>
        <location evidence="1">Membrane</location>
        <topology evidence="1">Multi-pass membrane protein</topology>
    </subcellularLocation>
</comment>
<feature type="compositionally biased region" description="Low complexity" evidence="7">
    <location>
        <begin position="32"/>
        <end position="46"/>
    </location>
</feature>
<dbReference type="Proteomes" id="UP001154282">
    <property type="component" value="Unassembled WGS sequence"/>
</dbReference>
<evidence type="ECO:0000256" key="7">
    <source>
        <dbReference type="SAM" id="MobiDB-lite"/>
    </source>
</evidence>
<evidence type="ECO:0000256" key="1">
    <source>
        <dbReference type="ARBA" id="ARBA00004141"/>
    </source>
</evidence>
<feature type="transmembrane region" description="Helical" evidence="8">
    <location>
        <begin position="218"/>
        <end position="240"/>
    </location>
</feature>
<dbReference type="SUPFAM" id="SSF81338">
    <property type="entry name" value="Aquaporin-like"/>
    <property type="match status" value="1"/>
</dbReference>